<dbReference type="RefSeq" id="XP_028028657.1">
    <property type="nucleotide sequence ID" value="XM_028172856.1"/>
</dbReference>
<keyword evidence="1" id="KW-0732">Signal</keyword>
<name>A0A6J2JI18_BOMMA</name>
<reference evidence="3" key="1">
    <citation type="submission" date="2025-08" db="UniProtKB">
        <authorList>
            <consortium name="RefSeq"/>
        </authorList>
    </citation>
    <scope>IDENTIFICATION</scope>
    <source>
        <tissue evidence="3">Silk gland</tissue>
    </source>
</reference>
<feature type="chain" id="PRO_5026841234" evidence="1">
    <location>
        <begin position="22"/>
        <end position="113"/>
    </location>
</feature>
<dbReference type="Proteomes" id="UP000504629">
    <property type="component" value="Unplaced"/>
</dbReference>
<dbReference type="GeneID" id="114241887"/>
<feature type="signal peptide" evidence="1">
    <location>
        <begin position="1"/>
        <end position="21"/>
    </location>
</feature>
<sequence length="113" mass="10838">MNTSFVFLLCLQTCLIASIYGQCTGRGGYGGLGYSGLGGGSCGSCGGCSGYGGVGVGNMGVSGEIPVVGTATITSKVPIVGSFRFGGTACAPGSVSILGRCTPPCGCGRCSSS</sequence>
<accession>A0A6J2JI18</accession>
<dbReference type="AlphaFoldDB" id="A0A6J2JI18"/>
<keyword evidence="2" id="KW-1185">Reference proteome</keyword>
<evidence type="ECO:0000313" key="3">
    <source>
        <dbReference type="RefSeq" id="XP_028028657.1"/>
    </source>
</evidence>
<protein>
    <submittedName>
        <fullName evidence="3">Chorion class CA protein ERA.4-like</fullName>
    </submittedName>
</protein>
<gene>
    <name evidence="3" type="primary">LOC114241887</name>
</gene>
<evidence type="ECO:0000256" key="1">
    <source>
        <dbReference type="SAM" id="SignalP"/>
    </source>
</evidence>
<evidence type="ECO:0000313" key="2">
    <source>
        <dbReference type="Proteomes" id="UP000504629"/>
    </source>
</evidence>
<organism evidence="2 3">
    <name type="scientific">Bombyx mandarina</name>
    <name type="common">Wild silk moth</name>
    <name type="synonym">Wild silkworm</name>
    <dbReference type="NCBI Taxonomy" id="7092"/>
    <lineage>
        <taxon>Eukaryota</taxon>
        <taxon>Metazoa</taxon>
        <taxon>Ecdysozoa</taxon>
        <taxon>Arthropoda</taxon>
        <taxon>Hexapoda</taxon>
        <taxon>Insecta</taxon>
        <taxon>Pterygota</taxon>
        <taxon>Neoptera</taxon>
        <taxon>Endopterygota</taxon>
        <taxon>Lepidoptera</taxon>
        <taxon>Glossata</taxon>
        <taxon>Ditrysia</taxon>
        <taxon>Bombycoidea</taxon>
        <taxon>Bombycidae</taxon>
        <taxon>Bombycinae</taxon>
        <taxon>Bombyx</taxon>
    </lineage>
</organism>
<proteinExistence type="predicted"/>
<dbReference type="KEGG" id="bman:114241887"/>